<dbReference type="GO" id="GO:0003700">
    <property type="term" value="F:DNA-binding transcription factor activity"/>
    <property type="evidence" value="ECO:0007669"/>
    <property type="project" value="InterPro"/>
</dbReference>
<gene>
    <name evidence="5" type="ORF">LY56_02584</name>
</gene>
<reference evidence="5 6" key="1">
    <citation type="submission" date="2018-06" db="EMBL/GenBank/DDBJ databases">
        <title>Genomic Encyclopedia of Archaeal and Bacterial Type Strains, Phase II (KMG-II): from individual species to whole genera.</title>
        <authorList>
            <person name="Goeker M."/>
        </authorList>
    </citation>
    <scope>NUCLEOTIDE SEQUENCE [LARGE SCALE GENOMIC DNA]</scope>
    <source>
        <strain evidence="5 6">DSM 13087</strain>
    </source>
</reference>
<dbReference type="PANTHER" id="PTHR43537">
    <property type="entry name" value="TRANSCRIPTIONAL REGULATOR, GNTR FAMILY"/>
    <property type="match status" value="1"/>
</dbReference>
<keyword evidence="6" id="KW-1185">Reference proteome</keyword>
<sequence>MDITGAQRLAEQIKAYIAAERFNHNDRLPPERVLSQHFNVTRGELRKALAELEKDRLIWRHVGRGTFIGAQPVLNLADAAYLGELASPAQVIVARMVIEPDLARLAAIYGTSSDFDRIISCKERCQAATDWRSYEAWDNNLHYAIAKATHNKLLVYFFDILNVVRRSTVWGQSRSNKMPPPDHPSFSEHDAICAAILARDATLASQLMSDHLVSVRDRVLPALGG</sequence>
<dbReference type="InterPro" id="IPR008920">
    <property type="entry name" value="TF_FadR/GntR_C"/>
</dbReference>
<evidence type="ECO:0000313" key="6">
    <source>
        <dbReference type="Proteomes" id="UP000249364"/>
    </source>
</evidence>
<evidence type="ECO:0000256" key="3">
    <source>
        <dbReference type="ARBA" id="ARBA00023163"/>
    </source>
</evidence>
<evidence type="ECO:0000313" key="5">
    <source>
        <dbReference type="EMBL" id="PZX40701.1"/>
    </source>
</evidence>
<dbReference type="PRINTS" id="PR00035">
    <property type="entry name" value="HTHGNTR"/>
</dbReference>
<evidence type="ECO:0000256" key="2">
    <source>
        <dbReference type="ARBA" id="ARBA00023125"/>
    </source>
</evidence>
<organism evidence="5 6">
    <name type="scientific">Roseinatronobacter thiooxidans</name>
    <dbReference type="NCBI Taxonomy" id="121821"/>
    <lineage>
        <taxon>Bacteria</taxon>
        <taxon>Pseudomonadati</taxon>
        <taxon>Pseudomonadota</taxon>
        <taxon>Alphaproteobacteria</taxon>
        <taxon>Rhodobacterales</taxon>
        <taxon>Paracoccaceae</taxon>
        <taxon>Roseinatronobacter</taxon>
    </lineage>
</organism>
<dbReference type="GO" id="GO:0003677">
    <property type="term" value="F:DNA binding"/>
    <property type="evidence" value="ECO:0007669"/>
    <property type="project" value="UniProtKB-KW"/>
</dbReference>
<keyword evidence="1" id="KW-0805">Transcription regulation</keyword>
<dbReference type="SUPFAM" id="SSF48008">
    <property type="entry name" value="GntR ligand-binding domain-like"/>
    <property type="match status" value="1"/>
</dbReference>
<dbReference type="AlphaFoldDB" id="A0A2W7PX69"/>
<protein>
    <submittedName>
        <fullName evidence="5">GntR family transcriptional regulator</fullName>
    </submittedName>
</protein>
<dbReference type="SMART" id="SM00895">
    <property type="entry name" value="FCD"/>
    <property type="match status" value="1"/>
</dbReference>
<dbReference type="InterPro" id="IPR000524">
    <property type="entry name" value="Tscrpt_reg_HTH_GntR"/>
</dbReference>
<name>A0A2W7PX69_9RHOB</name>
<dbReference type="PANTHER" id="PTHR43537:SF5">
    <property type="entry name" value="UXU OPERON TRANSCRIPTIONAL REGULATOR"/>
    <property type="match status" value="1"/>
</dbReference>
<dbReference type="SMART" id="SM00345">
    <property type="entry name" value="HTH_GNTR"/>
    <property type="match status" value="1"/>
</dbReference>
<dbReference type="CDD" id="cd07377">
    <property type="entry name" value="WHTH_GntR"/>
    <property type="match status" value="1"/>
</dbReference>
<dbReference type="Pfam" id="PF00392">
    <property type="entry name" value="GntR"/>
    <property type="match status" value="1"/>
</dbReference>
<dbReference type="Proteomes" id="UP000249364">
    <property type="component" value="Unassembled WGS sequence"/>
</dbReference>
<dbReference type="Gene3D" id="1.10.10.10">
    <property type="entry name" value="Winged helix-like DNA-binding domain superfamily/Winged helix DNA-binding domain"/>
    <property type="match status" value="1"/>
</dbReference>
<proteinExistence type="predicted"/>
<accession>A0A2W7PX69</accession>
<keyword evidence="2" id="KW-0238">DNA-binding</keyword>
<keyword evidence="3" id="KW-0804">Transcription</keyword>
<dbReference type="RefSeq" id="WP_245735532.1">
    <property type="nucleotide sequence ID" value="NZ_MEHT01000023.1"/>
</dbReference>
<evidence type="ECO:0000259" key="4">
    <source>
        <dbReference type="PROSITE" id="PS50949"/>
    </source>
</evidence>
<dbReference type="InterPro" id="IPR036390">
    <property type="entry name" value="WH_DNA-bd_sf"/>
</dbReference>
<dbReference type="SUPFAM" id="SSF46785">
    <property type="entry name" value="Winged helix' DNA-binding domain"/>
    <property type="match status" value="1"/>
</dbReference>
<dbReference type="Pfam" id="PF07729">
    <property type="entry name" value="FCD"/>
    <property type="match status" value="1"/>
</dbReference>
<evidence type="ECO:0000256" key="1">
    <source>
        <dbReference type="ARBA" id="ARBA00023015"/>
    </source>
</evidence>
<comment type="caution">
    <text evidence="5">The sequence shown here is derived from an EMBL/GenBank/DDBJ whole genome shotgun (WGS) entry which is preliminary data.</text>
</comment>
<dbReference type="EMBL" id="QKZQ01000012">
    <property type="protein sequence ID" value="PZX40701.1"/>
    <property type="molecule type" value="Genomic_DNA"/>
</dbReference>
<feature type="domain" description="HTH gntR-type" evidence="4">
    <location>
        <begin position="3"/>
        <end position="71"/>
    </location>
</feature>
<dbReference type="Gene3D" id="1.20.120.530">
    <property type="entry name" value="GntR ligand-binding domain-like"/>
    <property type="match status" value="1"/>
</dbReference>
<dbReference type="PROSITE" id="PS50949">
    <property type="entry name" value="HTH_GNTR"/>
    <property type="match status" value="1"/>
</dbReference>
<dbReference type="InterPro" id="IPR036388">
    <property type="entry name" value="WH-like_DNA-bd_sf"/>
</dbReference>
<dbReference type="InterPro" id="IPR011711">
    <property type="entry name" value="GntR_C"/>
</dbReference>
<dbReference type="STRING" id="121821.GCA_001870675_01251"/>